<dbReference type="SUPFAM" id="SSF51445">
    <property type="entry name" value="(Trans)glycosidases"/>
    <property type="match status" value="1"/>
</dbReference>
<dbReference type="EC" id="3.2.1.21" evidence="3"/>
<keyword evidence="4" id="KW-0732">Signal</keyword>
<dbReference type="InterPro" id="IPR051915">
    <property type="entry name" value="Cellulose_Degrad_GH3"/>
</dbReference>
<proteinExistence type="inferred from homology"/>
<evidence type="ECO:0000256" key="2">
    <source>
        <dbReference type="ARBA" id="ARBA00005336"/>
    </source>
</evidence>
<keyword evidence="6" id="KW-0326">Glycosidase</keyword>
<evidence type="ECO:0000256" key="3">
    <source>
        <dbReference type="ARBA" id="ARBA00012744"/>
    </source>
</evidence>
<dbReference type="GO" id="GO:0009251">
    <property type="term" value="P:glucan catabolic process"/>
    <property type="evidence" value="ECO:0007669"/>
    <property type="project" value="TreeGrafter"/>
</dbReference>
<dbReference type="Gene3D" id="3.20.20.300">
    <property type="entry name" value="Glycoside hydrolase, family 3, N-terminal domain"/>
    <property type="match status" value="1"/>
</dbReference>
<dbReference type="InterPro" id="IPR036962">
    <property type="entry name" value="Glyco_hydro_3_N_sf"/>
</dbReference>
<evidence type="ECO:0000256" key="4">
    <source>
        <dbReference type="ARBA" id="ARBA00022729"/>
    </source>
</evidence>
<dbReference type="InterPro" id="IPR001764">
    <property type="entry name" value="Glyco_hydro_3_N"/>
</dbReference>
<evidence type="ECO:0000313" key="9">
    <source>
        <dbReference type="EMBL" id="RKF17675.1"/>
    </source>
</evidence>
<comment type="catalytic activity">
    <reaction evidence="1">
        <text>Hydrolysis of terminal, non-reducing beta-D-glucosyl residues with release of beta-D-glucose.</text>
        <dbReference type="EC" id="3.2.1.21"/>
    </reaction>
</comment>
<gene>
    <name evidence="9" type="ORF">D6851_15965</name>
</gene>
<dbReference type="InterPro" id="IPR017853">
    <property type="entry name" value="GH"/>
</dbReference>
<keyword evidence="5 9" id="KW-0378">Hydrolase</keyword>
<evidence type="ECO:0000259" key="8">
    <source>
        <dbReference type="Pfam" id="PF01915"/>
    </source>
</evidence>
<name>A0A420EAH8_9SPHN</name>
<dbReference type="InterPro" id="IPR002772">
    <property type="entry name" value="Glyco_hydro_3_C"/>
</dbReference>
<dbReference type="OrthoDB" id="9781691at2"/>
<evidence type="ECO:0000259" key="7">
    <source>
        <dbReference type="Pfam" id="PF00933"/>
    </source>
</evidence>
<dbReference type="SUPFAM" id="SSF52279">
    <property type="entry name" value="Beta-D-glucan exohydrolase, C-terminal domain"/>
    <property type="match status" value="1"/>
</dbReference>
<protein>
    <recommendedName>
        <fullName evidence="3">beta-glucosidase</fullName>
        <ecNumber evidence="3">3.2.1.21</ecNumber>
    </recommendedName>
</protein>
<reference evidence="9 10" key="1">
    <citation type="submission" date="2018-09" db="EMBL/GenBank/DDBJ databases">
        <title>Altererythrobacter spongiae sp. nov., isolated from a marine sponge.</title>
        <authorList>
            <person name="Zhuang L."/>
            <person name="Luo L."/>
        </authorList>
    </citation>
    <scope>NUCLEOTIDE SEQUENCE [LARGE SCALE GENOMIC DNA]</scope>
    <source>
        <strain evidence="9 10">HN-Y73</strain>
    </source>
</reference>
<comment type="caution">
    <text evidence="9">The sequence shown here is derived from an EMBL/GenBank/DDBJ whole genome shotgun (WGS) entry which is preliminary data.</text>
</comment>
<dbReference type="PRINTS" id="PR00133">
    <property type="entry name" value="GLHYDRLASE3"/>
</dbReference>
<evidence type="ECO:0000256" key="1">
    <source>
        <dbReference type="ARBA" id="ARBA00000448"/>
    </source>
</evidence>
<feature type="domain" description="Glycoside hydrolase family 3 N-terminal" evidence="7">
    <location>
        <begin position="57"/>
        <end position="422"/>
    </location>
</feature>
<feature type="domain" description="Glycoside hydrolase family 3 C-terminal" evidence="8">
    <location>
        <begin position="501"/>
        <end position="639"/>
    </location>
</feature>
<dbReference type="Gene3D" id="3.40.50.1700">
    <property type="entry name" value="Glycoside hydrolase family 3 C-terminal domain"/>
    <property type="match status" value="1"/>
</dbReference>
<evidence type="ECO:0000256" key="5">
    <source>
        <dbReference type="ARBA" id="ARBA00022801"/>
    </source>
</evidence>
<dbReference type="AlphaFoldDB" id="A0A420EAH8"/>
<dbReference type="InterPro" id="IPR036881">
    <property type="entry name" value="Glyco_hydro_3_C_sf"/>
</dbReference>
<dbReference type="EMBL" id="RAPF01000013">
    <property type="protein sequence ID" value="RKF17675.1"/>
    <property type="molecule type" value="Genomic_DNA"/>
</dbReference>
<dbReference type="PANTHER" id="PTHR30620:SF16">
    <property type="entry name" value="LYSOSOMAL BETA GLUCOSIDASE"/>
    <property type="match status" value="1"/>
</dbReference>
<dbReference type="Proteomes" id="UP000284395">
    <property type="component" value="Unassembled WGS sequence"/>
</dbReference>
<accession>A0A420EAH8</accession>
<evidence type="ECO:0000313" key="10">
    <source>
        <dbReference type="Proteomes" id="UP000284395"/>
    </source>
</evidence>
<comment type="similarity">
    <text evidence="2">Belongs to the glycosyl hydrolase 3 family.</text>
</comment>
<keyword evidence="10" id="KW-1185">Reference proteome</keyword>
<dbReference type="PANTHER" id="PTHR30620">
    <property type="entry name" value="PERIPLASMIC BETA-GLUCOSIDASE-RELATED"/>
    <property type="match status" value="1"/>
</dbReference>
<dbReference type="Pfam" id="PF01915">
    <property type="entry name" value="Glyco_hydro_3_C"/>
    <property type="match status" value="1"/>
</dbReference>
<evidence type="ECO:0000256" key="6">
    <source>
        <dbReference type="ARBA" id="ARBA00023295"/>
    </source>
</evidence>
<sequence>MRPSATNPPELGSRSKPILSAQGIRFRDLDGNGTLTPYEDWRLSPAERAQDLVARMTLEEKVGTLLHASLRGAGSSFDLSTDRYDLPLARQMIRENHVTSFITRLVADPAQFAEQNNAIQEAAEATRFGIPVTISSDPRNHFQFVPGASNVGGGFSQWPETLGFAALGDPQIVHEFADIARQEYRAVGIHMTLSPQADLASEPRWPRQTGTFGTDPAQISELVAAYVSGFQGSDHGTTADGVLTVVKHWVGYGAQPEGLDAHNYYGRFAVLPGQTIAPHMAAFRDAFRVQVAGVMPAYPVLREVTLEGRKLEEVAPAFNAQLLRDELRDTWHFQGIVLSDWLVTRDCNALCRAPDKDHPQELSDVATSWGVTGLSEEERFAKGLNAGVDQFGGIEDPQPLLKAVHDGLVSEARIDHSVERLLVSKFELGLFDNPYTDPAAAAQLLGNPATAQRAEQVQAAAQVLLQNRAAMLPMAGLAGKKVWLSGMGEAAAQAAGLTIVDDPAAADFAIIRSGAPHELLHPYHFFGSRQHEGRLDFRPGDEAYDALVKAKAAGLPTVFAIFLDRPAILGNVLDKADAVLGNFGASDAAVLDAITGRTHARGHLPFELPSSMAAVEAQNPAVVNDSKDPLFPVGAGLDY</sequence>
<organism evidence="9 10">
    <name type="scientific">Altericroceibacterium spongiae</name>
    <dbReference type="NCBI Taxonomy" id="2320269"/>
    <lineage>
        <taxon>Bacteria</taxon>
        <taxon>Pseudomonadati</taxon>
        <taxon>Pseudomonadota</taxon>
        <taxon>Alphaproteobacteria</taxon>
        <taxon>Sphingomonadales</taxon>
        <taxon>Erythrobacteraceae</taxon>
        <taxon>Altericroceibacterium</taxon>
    </lineage>
</organism>
<dbReference type="GO" id="GO:0008422">
    <property type="term" value="F:beta-glucosidase activity"/>
    <property type="evidence" value="ECO:0007669"/>
    <property type="project" value="UniProtKB-EC"/>
</dbReference>
<dbReference type="Pfam" id="PF00933">
    <property type="entry name" value="Glyco_hydro_3"/>
    <property type="match status" value="1"/>
</dbReference>